<evidence type="ECO:0000313" key="2">
    <source>
        <dbReference type="EMBL" id="TEB20898.1"/>
    </source>
</evidence>
<feature type="transmembrane region" description="Helical" evidence="1">
    <location>
        <begin position="144"/>
        <end position="160"/>
    </location>
</feature>
<gene>
    <name evidence="2" type="ORF">FA13DRAFT_175111</name>
</gene>
<keyword evidence="1" id="KW-0472">Membrane</keyword>
<keyword evidence="3" id="KW-1185">Reference proteome</keyword>
<accession>A0A4Y7SGB7</accession>
<dbReference type="AlphaFoldDB" id="A0A4Y7SGB7"/>
<dbReference type="Proteomes" id="UP000298030">
    <property type="component" value="Unassembled WGS sequence"/>
</dbReference>
<dbReference type="EMBL" id="QPFP01000129">
    <property type="protein sequence ID" value="TEB20898.1"/>
    <property type="molecule type" value="Genomic_DNA"/>
</dbReference>
<sequence length="197" mass="21594">MVCTRYGAILIPRGTNRGFPKLSAHPTKTHSRLQACTCPSPLPLFHAERRHSTFASQMVPKDRIESFAPTQVFSPTSTTSQGLQAFTGAHSFTGENLDLTVAGGNLARHVHSHTHFHWKPRLYLGGALAGEVKLGHPMRSDGHFPLYVLSNGILLFFFWIKPRGLIRSKRSIPLAPLLSPPMDTGGCSIDFLGRAVS</sequence>
<reference evidence="2 3" key="1">
    <citation type="journal article" date="2019" name="Nat. Ecol. Evol.">
        <title>Megaphylogeny resolves global patterns of mushroom evolution.</title>
        <authorList>
            <person name="Varga T."/>
            <person name="Krizsan K."/>
            <person name="Foldi C."/>
            <person name="Dima B."/>
            <person name="Sanchez-Garcia M."/>
            <person name="Sanchez-Ramirez S."/>
            <person name="Szollosi G.J."/>
            <person name="Szarkandi J.G."/>
            <person name="Papp V."/>
            <person name="Albert L."/>
            <person name="Andreopoulos W."/>
            <person name="Angelini C."/>
            <person name="Antonin V."/>
            <person name="Barry K.W."/>
            <person name="Bougher N.L."/>
            <person name="Buchanan P."/>
            <person name="Buyck B."/>
            <person name="Bense V."/>
            <person name="Catcheside P."/>
            <person name="Chovatia M."/>
            <person name="Cooper J."/>
            <person name="Damon W."/>
            <person name="Desjardin D."/>
            <person name="Finy P."/>
            <person name="Geml J."/>
            <person name="Haridas S."/>
            <person name="Hughes K."/>
            <person name="Justo A."/>
            <person name="Karasinski D."/>
            <person name="Kautmanova I."/>
            <person name="Kiss B."/>
            <person name="Kocsube S."/>
            <person name="Kotiranta H."/>
            <person name="LaButti K.M."/>
            <person name="Lechner B.E."/>
            <person name="Liimatainen K."/>
            <person name="Lipzen A."/>
            <person name="Lukacs Z."/>
            <person name="Mihaltcheva S."/>
            <person name="Morgado L.N."/>
            <person name="Niskanen T."/>
            <person name="Noordeloos M.E."/>
            <person name="Ohm R.A."/>
            <person name="Ortiz-Santana B."/>
            <person name="Ovrebo C."/>
            <person name="Racz N."/>
            <person name="Riley R."/>
            <person name="Savchenko A."/>
            <person name="Shiryaev A."/>
            <person name="Soop K."/>
            <person name="Spirin V."/>
            <person name="Szebenyi C."/>
            <person name="Tomsovsky M."/>
            <person name="Tulloss R.E."/>
            <person name="Uehling J."/>
            <person name="Grigoriev I.V."/>
            <person name="Vagvolgyi C."/>
            <person name="Papp T."/>
            <person name="Martin F.M."/>
            <person name="Miettinen O."/>
            <person name="Hibbett D.S."/>
            <person name="Nagy L.G."/>
        </authorList>
    </citation>
    <scope>NUCLEOTIDE SEQUENCE [LARGE SCALE GENOMIC DNA]</scope>
    <source>
        <strain evidence="2 3">FP101781</strain>
    </source>
</reference>
<keyword evidence="1" id="KW-0812">Transmembrane</keyword>
<organism evidence="2 3">
    <name type="scientific">Coprinellus micaceus</name>
    <name type="common">Glistening ink-cap mushroom</name>
    <name type="synonym">Coprinus micaceus</name>
    <dbReference type="NCBI Taxonomy" id="71717"/>
    <lineage>
        <taxon>Eukaryota</taxon>
        <taxon>Fungi</taxon>
        <taxon>Dikarya</taxon>
        <taxon>Basidiomycota</taxon>
        <taxon>Agaricomycotina</taxon>
        <taxon>Agaricomycetes</taxon>
        <taxon>Agaricomycetidae</taxon>
        <taxon>Agaricales</taxon>
        <taxon>Agaricineae</taxon>
        <taxon>Psathyrellaceae</taxon>
        <taxon>Coprinellus</taxon>
    </lineage>
</organism>
<comment type="caution">
    <text evidence="2">The sequence shown here is derived from an EMBL/GenBank/DDBJ whole genome shotgun (WGS) entry which is preliminary data.</text>
</comment>
<protein>
    <submittedName>
        <fullName evidence="2">Uncharacterized protein</fullName>
    </submittedName>
</protein>
<keyword evidence="1" id="KW-1133">Transmembrane helix</keyword>
<proteinExistence type="predicted"/>
<name>A0A4Y7SGB7_COPMI</name>
<evidence type="ECO:0000313" key="3">
    <source>
        <dbReference type="Proteomes" id="UP000298030"/>
    </source>
</evidence>
<evidence type="ECO:0000256" key="1">
    <source>
        <dbReference type="SAM" id="Phobius"/>
    </source>
</evidence>